<evidence type="ECO:0000313" key="4">
    <source>
        <dbReference type="EnsemblMetazoa" id="GBRI004411-PA"/>
    </source>
</evidence>
<keyword evidence="2" id="KW-0812">Transmembrane</keyword>
<name>A0A1A9W2W8_9MUSC</name>
<reference evidence="4" key="2">
    <citation type="submission" date="2020-05" db="UniProtKB">
        <authorList>
            <consortium name="EnsemblMetazoa"/>
        </authorList>
    </citation>
    <scope>IDENTIFICATION</scope>
    <source>
        <strain evidence="4">IAEA</strain>
    </source>
</reference>
<dbReference type="EnsemblMetazoa" id="GBRI004411-RA">
    <property type="protein sequence ID" value="GBRI004411-PA"/>
    <property type="gene ID" value="GBRI004411"/>
</dbReference>
<dbReference type="STRING" id="37001.A0A1A9W2W8"/>
<feature type="transmembrane region" description="Helical" evidence="2">
    <location>
        <begin position="137"/>
        <end position="162"/>
    </location>
</feature>
<keyword evidence="2" id="KW-0472">Membrane</keyword>
<feature type="compositionally biased region" description="Low complexity" evidence="1">
    <location>
        <begin position="59"/>
        <end position="70"/>
    </location>
</feature>
<sequence>MKRKHKIPDISLLIMAIWFNSCMANANFTVNSRSRREIHLNPHGSEMLNGHFNHHSDLQQQQQQHQQQYQHQHEHEEHEVDEMMFNHHLEQMVYNMRNGGINGGHTYNGDDMNDFDGGLGGLLPHELPEHDHIAHHLAFLLLSSLLYCCLSPTFFIVIASCLT</sequence>
<reference evidence="5" key="1">
    <citation type="submission" date="2014-03" db="EMBL/GenBank/DDBJ databases">
        <authorList>
            <person name="Aksoy S."/>
            <person name="Warren W."/>
            <person name="Wilson R.K."/>
        </authorList>
    </citation>
    <scope>NUCLEOTIDE SEQUENCE [LARGE SCALE GENOMIC DNA]</scope>
    <source>
        <strain evidence="5">IAEA</strain>
    </source>
</reference>
<keyword evidence="5" id="KW-1185">Reference proteome</keyword>
<organism evidence="4 5">
    <name type="scientific">Glossina brevipalpis</name>
    <dbReference type="NCBI Taxonomy" id="37001"/>
    <lineage>
        <taxon>Eukaryota</taxon>
        <taxon>Metazoa</taxon>
        <taxon>Ecdysozoa</taxon>
        <taxon>Arthropoda</taxon>
        <taxon>Hexapoda</taxon>
        <taxon>Insecta</taxon>
        <taxon>Pterygota</taxon>
        <taxon>Neoptera</taxon>
        <taxon>Endopterygota</taxon>
        <taxon>Diptera</taxon>
        <taxon>Brachycera</taxon>
        <taxon>Muscomorpha</taxon>
        <taxon>Hippoboscoidea</taxon>
        <taxon>Glossinidae</taxon>
        <taxon>Glossina</taxon>
    </lineage>
</organism>
<evidence type="ECO:0000313" key="5">
    <source>
        <dbReference type="Proteomes" id="UP000091820"/>
    </source>
</evidence>
<evidence type="ECO:0000256" key="2">
    <source>
        <dbReference type="SAM" id="Phobius"/>
    </source>
</evidence>
<keyword evidence="2" id="KW-1133">Transmembrane helix</keyword>
<dbReference type="AlphaFoldDB" id="A0A1A9W2W8"/>
<accession>A0A1A9W2W8</accession>
<dbReference type="VEuPathDB" id="VectorBase:GBRI004411"/>
<evidence type="ECO:0000256" key="3">
    <source>
        <dbReference type="SAM" id="SignalP"/>
    </source>
</evidence>
<feature type="region of interest" description="Disordered" evidence="1">
    <location>
        <begin position="42"/>
        <end position="75"/>
    </location>
</feature>
<protein>
    <submittedName>
        <fullName evidence="4">Uncharacterized protein</fullName>
    </submittedName>
</protein>
<evidence type="ECO:0000256" key="1">
    <source>
        <dbReference type="SAM" id="MobiDB-lite"/>
    </source>
</evidence>
<proteinExistence type="predicted"/>
<feature type="signal peptide" evidence="3">
    <location>
        <begin position="1"/>
        <end position="24"/>
    </location>
</feature>
<feature type="chain" id="PRO_5008399899" evidence="3">
    <location>
        <begin position="25"/>
        <end position="163"/>
    </location>
</feature>
<keyword evidence="3" id="KW-0732">Signal</keyword>
<dbReference type="Proteomes" id="UP000091820">
    <property type="component" value="Unassembled WGS sequence"/>
</dbReference>